<sequence>MNLFNLFTRRENTSAPAARERLQVLLAHERAAIGQSDLVSVLREEILAVIAKHVAIDREKVKVKMDKGEQISTLEVDIELPALVGMPAARAAAH</sequence>
<dbReference type="SUPFAM" id="SSF55229">
    <property type="entry name" value="Cell division protein MinE topological specificity domain"/>
    <property type="match status" value="1"/>
</dbReference>
<evidence type="ECO:0000256" key="2">
    <source>
        <dbReference type="ARBA" id="ARBA00020112"/>
    </source>
</evidence>
<keyword evidence="4 5" id="KW-0132">Cell division</keyword>
<dbReference type="Proteomes" id="UP001597371">
    <property type="component" value="Unassembled WGS sequence"/>
</dbReference>
<evidence type="ECO:0000256" key="4">
    <source>
        <dbReference type="HAMAP-Rule" id="MF_00262"/>
    </source>
</evidence>
<dbReference type="GO" id="GO:0051301">
    <property type="term" value="P:cell division"/>
    <property type="evidence" value="ECO:0007669"/>
    <property type="project" value="UniProtKB-KW"/>
</dbReference>
<dbReference type="RefSeq" id="WP_209737515.1">
    <property type="nucleotide sequence ID" value="NZ_CP072611.1"/>
</dbReference>
<keyword evidence="6" id="KW-1185">Reference proteome</keyword>
<proteinExistence type="inferred from homology"/>
<dbReference type="NCBIfam" id="NF001422">
    <property type="entry name" value="PRK00296.1"/>
    <property type="match status" value="1"/>
</dbReference>
<name>A0ABW5CN44_9HYPH</name>
<dbReference type="InterPro" id="IPR036707">
    <property type="entry name" value="MinE_sf"/>
</dbReference>
<organism evidence="5 6">
    <name type="scientific">Aureimonas populi</name>
    <dbReference type="NCBI Taxonomy" id="1701758"/>
    <lineage>
        <taxon>Bacteria</taxon>
        <taxon>Pseudomonadati</taxon>
        <taxon>Pseudomonadota</taxon>
        <taxon>Alphaproteobacteria</taxon>
        <taxon>Hyphomicrobiales</taxon>
        <taxon>Aurantimonadaceae</taxon>
        <taxon>Aureimonas</taxon>
    </lineage>
</organism>
<evidence type="ECO:0000313" key="5">
    <source>
        <dbReference type="EMBL" id="MFD2237422.1"/>
    </source>
</evidence>
<reference evidence="6" key="1">
    <citation type="journal article" date="2019" name="Int. J. Syst. Evol. Microbiol.">
        <title>The Global Catalogue of Microorganisms (GCM) 10K type strain sequencing project: providing services to taxonomists for standard genome sequencing and annotation.</title>
        <authorList>
            <consortium name="The Broad Institute Genomics Platform"/>
            <consortium name="The Broad Institute Genome Sequencing Center for Infectious Disease"/>
            <person name="Wu L."/>
            <person name="Ma J."/>
        </authorList>
    </citation>
    <scope>NUCLEOTIDE SEQUENCE [LARGE SCALE GENOMIC DNA]</scope>
    <source>
        <strain evidence="6">ZS-35-S2</strain>
    </source>
</reference>
<gene>
    <name evidence="4 5" type="primary">minE</name>
    <name evidence="5" type="ORF">ACFSKQ_08075</name>
</gene>
<accession>A0ABW5CN44</accession>
<dbReference type="HAMAP" id="MF_00262">
    <property type="entry name" value="MinE"/>
    <property type="match status" value="1"/>
</dbReference>
<protein>
    <recommendedName>
        <fullName evidence="2 4">Cell division topological specificity factor</fullName>
    </recommendedName>
</protein>
<comment type="caution">
    <text evidence="5">The sequence shown here is derived from an EMBL/GenBank/DDBJ whole genome shotgun (WGS) entry which is preliminary data.</text>
</comment>
<dbReference type="InterPro" id="IPR005527">
    <property type="entry name" value="MinE"/>
</dbReference>
<keyword evidence="4" id="KW-0131">Cell cycle</keyword>
<dbReference type="NCBIfam" id="TIGR01215">
    <property type="entry name" value="minE"/>
    <property type="match status" value="1"/>
</dbReference>
<dbReference type="Gene3D" id="3.30.1070.10">
    <property type="entry name" value="Cell division topological specificity factor MinE"/>
    <property type="match status" value="1"/>
</dbReference>
<evidence type="ECO:0000256" key="1">
    <source>
        <dbReference type="ARBA" id="ARBA00008168"/>
    </source>
</evidence>
<comment type="similarity">
    <text evidence="1 4">Belongs to the MinE family.</text>
</comment>
<evidence type="ECO:0000313" key="6">
    <source>
        <dbReference type="Proteomes" id="UP001597371"/>
    </source>
</evidence>
<dbReference type="EMBL" id="JBHUIJ010000009">
    <property type="protein sequence ID" value="MFD2237422.1"/>
    <property type="molecule type" value="Genomic_DNA"/>
</dbReference>
<comment type="function">
    <text evidence="3 4">Prevents the cell division inhibition by proteins MinC and MinD at internal division sites while permitting inhibition at polar sites. This ensures cell division at the proper site by restricting the formation of a division septum at the midpoint of the long axis of the cell.</text>
</comment>
<evidence type="ECO:0000256" key="3">
    <source>
        <dbReference type="ARBA" id="ARBA00025265"/>
    </source>
</evidence>
<dbReference type="Pfam" id="PF03776">
    <property type="entry name" value="MinE"/>
    <property type="match status" value="1"/>
</dbReference>